<dbReference type="PANTHER" id="PTHR43046">
    <property type="entry name" value="GDP-MANNOSE MANNOSYL HYDROLASE"/>
    <property type="match status" value="1"/>
</dbReference>
<protein>
    <submittedName>
        <fullName evidence="5">8-oxo-dGTP diphosphatase</fullName>
    </submittedName>
</protein>
<dbReference type="CDD" id="cd04682">
    <property type="entry name" value="NUDIX_Hydrolase"/>
    <property type="match status" value="1"/>
</dbReference>
<evidence type="ECO:0000256" key="2">
    <source>
        <dbReference type="ARBA" id="ARBA00022801"/>
    </source>
</evidence>
<comment type="cofactor">
    <cofactor evidence="1">
        <name>Mg(2+)</name>
        <dbReference type="ChEBI" id="CHEBI:18420"/>
    </cofactor>
</comment>
<evidence type="ECO:0000313" key="6">
    <source>
        <dbReference type="Proteomes" id="UP000199356"/>
    </source>
</evidence>
<name>A0A1I5PSS5_9RHOB</name>
<dbReference type="OrthoDB" id="289720at2"/>
<dbReference type="InterPro" id="IPR000086">
    <property type="entry name" value="NUDIX_hydrolase_dom"/>
</dbReference>
<dbReference type="PROSITE" id="PS51462">
    <property type="entry name" value="NUDIX"/>
    <property type="match status" value="1"/>
</dbReference>
<dbReference type="PROSITE" id="PS00893">
    <property type="entry name" value="NUDIX_BOX"/>
    <property type="match status" value="1"/>
</dbReference>
<keyword evidence="6" id="KW-1185">Reference proteome</keyword>
<proteinExistence type="predicted"/>
<dbReference type="STRING" id="441119.SAMN04488047_105236"/>
<evidence type="ECO:0000256" key="1">
    <source>
        <dbReference type="ARBA" id="ARBA00001946"/>
    </source>
</evidence>
<keyword evidence="3" id="KW-0460">Magnesium</keyword>
<dbReference type="SUPFAM" id="SSF55811">
    <property type="entry name" value="Nudix"/>
    <property type="match status" value="1"/>
</dbReference>
<evidence type="ECO:0000256" key="3">
    <source>
        <dbReference type="ARBA" id="ARBA00022842"/>
    </source>
</evidence>
<sequence>MTETFDGAKLAILCGSSVVTLLRDDIPGIVYPGHWDLPGGGREGGEAPLACALRETEEEVGLRVPESAVVWGRAFDRPEGLRQWLFVAEMPDLAVSELRLGDEGQRWELMPLDRFLGMPNAVPHLKARLAVYLDEVGRAQAPRSSF</sequence>
<evidence type="ECO:0000259" key="4">
    <source>
        <dbReference type="PROSITE" id="PS51462"/>
    </source>
</evidence>
<dbReference type="Pfam" id="PF00293">
    <property type="entry name" value="NUDIX"/>
    <property type="match status" value="1"/>
</dbReference>
<keyword evidence="2" id="KW-0378">Hydrolase</keyword>
<dbReference type="EMBL" id="FOXA01000005">
    <property type="protein sequence ID" value="SFP37168.1"/>
    <property type="molecule type" value="Genomic_DNA"/>
</dbReference>
<dbReference type="GO" id="GO:0016787">
    <property type="term" value="F:hydrolase activity"/>
    <property type="evidence" value="ECO:0007669"/>
    <property type="project" value="UniProtKB-KW"/>
</dbReference>
<reference evidence="5 6" key="1">
    <citation type="submission" date="2016-10" db="EMBL/GenBank/DDBJ databases">
        <authorList>
            <person name="de Groot N.N."/>
        </authorList>
    </citation>
    <scope>NUCLEOTIDE SEQUENCE [LARGE SCALE GENOMIC DNA]</scope>
    <source>
        <strain evidence="5 6">DSM 19547</strain>
    </source>
</reference>
<dbReference type="AlphaFoldDB" id="A0A1I5PSS5"/>
<evidence type="ECO:0000313" key="5">
    <source>
        <dbReference type="EMBL" id="SFP37168.1"/>
    </source>
</evidence>
<feature type="domain" description="Nudix hydrolase" evidence="4">
    <location>
        <begin position="1"/>
        <end position="132"/>
    </location>
</feature>
<dbReference type="Gene3D" id="3.90.79.10">
    <property type="entry name" value="Nucleoside Triphosphate Pyrophosphohydrolase"/>
    <property type="match status" value="1"/>
</dbReference>
<dbReference type="InterPro" id="IPR020084">
    <property type="entry name" value="NUDIX_hydrolase_CS"/>
</dbReference>
<dbReference type="Proteomes" id="UP000199356">
    <property type="component" value="Unassembled WGS sequence"/>
</dbReference>
<organism evidence="5 6">
    <name type="scientific">Tranquillimonas alkanivorans</name>
    <dbReference type="NCBI Taxonomy" id="441119"/>
    <lineage>
        <taxon>Bacteria</taxon>
        <taxon>Pseudomonadati</taxon>
        <taxon>Pseudomonadota</taxon>
        <taxon>Alphaproteobacteria</taxon>
        <taxon>Rhodobacterales</taxon>
        <taxon>Roseobacteraceae</taxon>
        <taxon>Tranquillimonas</taxon>
    </lineage>
</organism>
<dbReference type="PANTHER" id="PTHR43046:SF12">
    <property type="entry name" value="GDP-MANNOSE MANNOSYL HYDROLASE"/>
    <property type="match status" value="1"/>
</dbReference>
<dbReference type="RefSeq" id="WP_093420583.1">
    <property type="nucleotide sequence ID" value="NZ_FOXA01000005.1"/>
</dbReference>
<accession>A0A1I5PSS5</accession>
<dbReference type="InterPro" id="IPR015797">
    <property type="entry name" value="NUDIX_hydrolase-like_dom_sf"/>
</dbReference>
<gene>
    <name evidence="5" type="ORF">SAMN04488047_105236</name>
</gene>